<accession>A0A931J050</accession>
<dbReference type="EMBL" id="JAEDAK010000005">
    <property type="protein sequence ID" value="MBH9577026.1"/>
    <property type="molecule type" value="Genomic_DNA"/>
</dbReference>
<dbReference type="SUPFAM" id="SSF56601">
    <property type="entry name" value="beta-lactamase/transpeptidase-like"/>
    <property type="match status" value="1"/>
</dbReference>
<evidence type="ECO:0000313" key="4">
    <source>
        <dbReference type="EMBL" id="MBH9577026.1"/>
    </source>
</evidence>
<dbReference type="AlphaFoldDB" id="A0A931J050"/>
<dbReference type="GO" id="GO:0016787">
    <property type="term" value="F:hydrolase activity"/>
    <property type="evidence" value="ECO:0007669"/>
    <property type="project" value="UniProtKB-KW"/>
</dbReference>
<dbReference type="InterPro" id="IPR001466">
    <property type="entry name" value="Beta-lactam-related"/>
</dbReference>
<dbReference type="Gene3D" id="3.40.710.10">
    <property type="entry name" value="DD-peptidase/beta-lactamase superfamily"/>
    <property type="match status" value="1"/>
</dbReference>
<gene>
    <name evidence="4" type="ORF">I7X39_08920</name>
</gene>
<organism evidence="4 5">
    <name type="scientific">Inhella proteolytica</name>
    <dbReference type="NCBI Taxonomy" id="2795029"/>
    <lineage>
        <taxon>Bacteria</taxon>
        <taxon>Pseudomonadati</taxon>
        <taxon>Pseudomonadota</taxon>
        <taxon>Betaproteobacteria</taxon>
        <taxon>Burkholderiales</taxon>
        <taxon>Sphaerotilaceae</taxon>
        <taxon>Inhella</taxon>
    </lineage>
</organism>
<feature type="chain" id="PRO_5037634228" evidence="2">
    <location>
        <begin position="23"/>
        <end position="548"/>
    </location>
</feature>
<feature type="signal peptide" evidence="2">
    <location>
        <begin position="1"/>
        <end position="22"/>
    </location>
</feature>
<evidence type="ECO:0000259" key="3">
    <source>
        <dbReference type="Pfam" id="PF00144"/>
    </source>
</evidence>
<evidence type="ECO:0000313" key="5">
    <source>
        <dbReference type="Proteomes" id="UP000613266"/>
    </source>
</evidence>
<evidence type="ECO:0000256" key="2">
    <source>
        <dbReference type="SAM" id="SignalP"/>
    </source>
</evidence>
<reference evidence="4" key="1">
    <citation type="submission" date="2020-12" db="EMBL/GenBank/DDBJ databases">
        <title>The genome sequence of Inhella sp. 1Y17.</title>
        <authorList>
            <person name="Liu Y."/>
        </authorList>
    </citation>
    <scope>NUCLEOTIDE SEQUENCE</scope>
    <source>
        <strain evidence="4">1Y17</strain>
    </source>
</reference>
<feature type="domain" description="Beta-lactamase-related" evidence="3">
    <location>
        <begin position="32"/>
        <end position="350"/>
    </location>
</feature>
<dbReference type="InterPro" id="IPR012338">
    <property type="entry name" value="Beta-lactam/transpept-like"/>
</dbReference>
<dbReference type="Proteomes" id="UP000613266">
    <property type="component" value="Unassembled WGS sequence"/>
</dbReference>
<keyword evidence="5" id="KW-1185">Reference proteome</keyword>
<sequence length="548" mass="59153">MPHRLKPLLTALLTALLGSAHAAEPVLDPARIDAVFAEFGAQSPGCALGVYRAGEILYAKGYGLADLNHGVPIRPDTVFDIGSSSKQFTAVAVLLLVQDGKLGLDDAVQQHLPELAKALPERFTVRQILHHTAGLNDYTELMMLAGHALENVTGDAEALLALRAAPALQFKPGSRHSYSNSGYFLAAQLVERVSGQKLDALLQARLFQPLGMQATHVRTDHTQIVPNRATAYGPGEKGFVIEMSNWNQAGDGAVQSTVQDLARWDGELANPKVLKPELIETLRTPGRLNDGTLLGYGMGLMIDSDRGLPRTQHGGAWAGYRAVTVQYPQQRLGLAVTCNLGSTRPDALAQQVANLLLAEQFTEPVSRPSGAPQPFDGKAFHGRYFDPQSRSLLRIQPDPRVPGGTEMRLGGGGAPLRSLGERELQSASGITRLSWSADGQSVELQRRSDKVRLLLKRLPAFQPQPAQLQALAGSYAAAGLNSRWELQFKDGELQAQMPGQGPAPLELVANDLLQGPGFVLLLQRDAKGRVQGLEYNSERVKGLRYVRG</sequence>
<feature type="region of interest" description="Disordered" evidence="1">
    <location>
        <begin position="397"/>
        <end position="418"/>
    </location>
</feature>
<dbReference type="Pfam" id="PF00144">
    <property type="entry name" value="Beta-lactamase"/>
    <property type="match status" value="1"/>
</dbReference>
<dbReference type="PANTHER" id="PTHR46825">
    <property type="entry name" value="D-ALANYL-D-ALANINE-CARBOXYPEPTIDASE/ENDOPEPTIDASE AMPH"/>
    <property type="match status" value="1"/>
</dbReference>
<dbReference type="RefSeq" id="WP_198110765.1">
    <property type="nucleotide sequence ID" value="NZ_JAEDAK010000005.1"/>
</dbReference>
<keyword evidence="4" id="KW-0378">Hydrolase</keyword>
<keyword evidence="2" id="KW-0732">Signal</keyword>
<dbReference type="PANTHER" id="PTHR46825:SF9">
    <property type="entry name" value="BETA-LACTAMASE-RELATED DOMAIN-CONTAINING PROTEIN"/>
    <property type="match status" value="1"/>
</dbReference>
<evidence type="ECO:0000256" key="1">
    <source>
        <dbReference type="SAM" id="MobiDB-lite"/>
    </source>
</evidence>
<proteinExistence type="predicted"/>
<comment type="caution">
    <text evidence="4">The sequence shown here is derived from an EMBL/GenBank/DDBJ whole genome shotgun (WGS) entry which is preliminary data.</text>
</comment>
<protein>
    <submittedName>
        <fullName evidence="4">Serine hydrolase</fullName>
    </submittedName>
</protein>
<dbReference type="InterPro" id="IPR050491">
    <property type="entry name" value="AmpC-like"/>
</dbReference>
<name>A0A931J050_9BURK</name>